<dbReference type="PANTHER" id="PTHR45947">
    <property type="entry name" value="SULFOQUINOVOSYL TRANSFERASE SQD2"/>
    <property type="match status" value="1"/>
</dbReference>
<feature type="transmembrane region" description="Helical" evidence="1">
    <location>
        <begin position="85"/>
        <end position="104"/>
    </location>
</feature>
<evidence type="ECO:0000313" key="5">
    <source>
        <dbReference type="Proteomes" id="UP000033858"/>
    </source>
</evidence>
<dbReference type="SUPFAM" id="SSF53756">
    <property type="entry name" value="UDP-Glycosyltransferase/glycogen phosphorylase"/>
    <property type="match status" value="1"/>
</dbReference>
<dbReference type="InterPro" id="IPR050194">
    <property type="entry name" value="Glycosyltransferase_grp1"/>
</dbReference>
<dbReference type="GO" id="GO:0016757">
    <property type="term" value="F:glycosyltransferase activity"/>
    <property type="evidence" value="ECO:0007669"/>
    <property type="project" value="InterPro"/>
</dbReference>
<feature type="transmembrane region" description="Helical" evidence="1">
    <location>
        <begin position="111"/>
        <end position="130"/>
    </location>
</feature>
<gene>
    <name evidence="4" type="ORF">UU32_C0001G0019</name>
</gene>
<keyword evidence="1" id="KW-1133">Transmembrane helix</keyword>
<evidence type="ECO:0000259" key="3">
    <source>
        <dbReference type="Pfam" id="PF13439"/>
    </source>
</evidence>
<evidence type="ECO:0000256" key="1">
    <source>
        <dbReference type="SAM" id="Phobius"/>
    </source>
</evidence>
<dbReference type="Pfam" id="PF13439">
    <property type="entry name" value="Glyco_transf_4"/>
    <property type="match status" value="1"/>
</dbReference>
<dbReference type="Gene3D" id="3.40.50.2000">
    <property type="entry name" value="Glycogen Phosphorylase B"/>
    <property type="match status" value="2"/>
</dbReference>
<protein>
    <submittedName>
        <fullName evidence="4">Glycosyl transferase group 1</fullName>
    </submittedName>
</protein>
<organism evidence="4 5">
    <name type="scientific">Candidatus Woesebacteria bacterium GW2011_GWB1_41_10</name>
    <dbReference type="NCBI Taxonomy" id="1618577"/>
    <lineage>
        <taxon>Bacteria</taxon>
        <taxon>Candidatus Woeseibacteriota</taxon>
    </lineage>
</organism>
<dbReference type="AlphaFoldDB" id="A0A0G0UH80"/>
<name>A0A0G0UH80_9BACT</name>
<proteinExistence type="predicted"/>
<dbReference type="PANTHER" id="PTHR45947:SF3">
    <property type="entry name" value="SULFOQUINOVOSYL TRANSFERASE SQD2"/>
    <property type="match status" value="1"/>
</dbReference>
<keyword evidence="1" id="KW-0812">Transmembrane</keyword>
<evidence type="ECO:0000259" key="2">
    <source>
        <dbReference type="Pfam" id="PF00534"/>
    </source>
</evidence>
<evidence type="ECO:0000313" key="4">
    <source>
        <dbReference type="EMBL" id="KKR88183.1"/>
    </source>
</evidence>
<sequence>MKICVLTHTFPRTPKDTTAAFMKEFSDGLVQAGANVVVLTPFDKSFNRPKHLFKIKTYKYVWPDSLHILGYSQTMENDLGLKKRAFLLLPLFIFFGTLALYKTVKREKIDLVNVHWILPNGLIALFVFWLTKVPYAITIPGTDAYLAYRYKLFGWVARLIAKNSAGLVSNSSLLLNRITDLGIGKKKTAVYSYPVNVSVYRPLKEGIIDYRRRHGISKDDLVLLAVGRFVYKKGYAYLIKAIPHVLKRFPKTKLVMGGDGGLRRQLEELAATLGITDNVLFIGNIDRDSIVYYYNMADVMVSPSVIDRNGNVDGGPVVSFESMACGKPQVVTDILGVADFIENGINGFKVPQKKTRELAKAIIKILESRSLRDKMGRVNRKLVLDKFGTKKVGEYYLNFFKEVLYSKQQ</sequence>
<comment type="caution">
    <text evidence="4">The sequence shown here is derived from an EMBL/GenBank/DDBJ whole genome shotgun (WGS) entry which is preliminary data.</text>
</comment>
<feature type="domain" description="Glycosyl transferase family 1" evidence="2">
    <location>
        <begin position="210"/>
        <end position="381"/>
    </location>
</feature>
<dbReference type="Pfam" id="PF00534">
    <property type="entry name" value="Glycos_transf_1"/>
    <property type="match status" value="1"/>
</dbReference>
<reference evidence="4 5" key="1">
    <citation type="journal article" date="2015" name="Nature">
        <title>rRNA introns, odd ribosomes, and small enigmatic genomes across a large radiation of phyla.</title>
        <authorList>
            <person name="Brown C.T."/>
            <person name="Hug L.A."/>
            <person name="Thomas B.C."/>
            <person name="Sharon I."/>
            <person name="Castelle C.J."/>
            <person name="Singh A."/>
            <person name="Wilkins M.J."/>
            <person name="Williams K.H."/>
            <person name="Banfield J.F."/>
        </authorList>
    </citation>
    <scope>NUCLEOTIDE SEQUENCE [LARGE SCALE GENOMIC DNA]</scope>
</reference>
<dbReference type="InterPro" id="IPR028098">
    <property type="entry name" value="Glyco_trans_4-like_N"/>
</dbReference>
<dbReference type="Proteomes" id="UP000033858">
    <property type="component" value="Unassembled WGS sequence"/>
</dbReference>
<dbReference type="EMBL" id="LCAE01000001">
    <property type="protein sequence ID" value="KKR88183.1"/>
    <property type="molecule type" value="Genomic_DNA"/>
</dbReference>
<dbReference type="InterPro" id="IPR001296">
    <property type="entry name" value="Glyco_trans_1"/>
</dbReference>
<dbReference type="CDD" id="cd03801">
    <property type="entry name" value="GT4_PimA-like"/>
    <property type="match status" value="1"/>
</dbReference>
<keyword evidence="4" id="KW-0808">Transferase</keyword>
<accession>A0A0G0UH80</accession>
<keyword evidence="1" id="KW-0472">Membrane</keyword>
<feature type="domain" description="Glycosyltransferase subfamily 4-like N-terminal" evidence="3">
    <location>
        <begin position="21"/>
        <end position="197"/>
    </location>
</feature>